<dbReference type="GO" id="GO:0099572">
    <property type="term" value="C:postsynaptic specialization"/>
    <property type="evidence" value="ECO:0007669"/>
    <property type="project" value="TreeGrafter"/>
</dbReference>
<dbReference type="GO" id="GO:0060090">
    <property type="term" value="F:molecular adaptor activity"/>
    <property type="evidence" value="ECO:0007669"/>
    <property type="project" value="TreeGrafter"/>
</dbReference>
<protein>
    <submittedName>
        <fullName evidence="3">Disks large-associated protein 1</fullName>
    </submittedName>
</protein>
<dbReference type="GO" id="GO:0023052">
    <property type="term" value="P:signaling"/>
    <property type="evidence" value="ECO:0007669"/>
    <property type="project" value="InterPro"/>
</dbReference>
<feature type="compositionally biased region" description="Low complexity" evidence="2">
    <location>
        <begin position="91"/>
        <end position="100"/>
    </location>
</feature>
<reference evidence="3 4" key="1">
    <citation type="journal article" date="2021" name="Elife">
        <title>Chloroplast acquisition without the gene transfer in kleptoplastic sea slugs, Plakobranchus ocellatus.</title>
        <authorList>
            <person name="Maeda T."/>
            <person name="Takahashi S."/>
            <person name="Yoshida T."/>
            <person name="Shimamura S."/>
            <person name="Takaki Y."/>
            <person name="Nagai Y."/>
            <person name="Toyoda A."/>
            <person name="Suzuki Y."/>
            <person name="Arimoto A."/>
            <person name="Ishii H."/>
            <person name="Satoh N."/>
            <person name="Nishiyama T."/>
            <person name="Hasebe M."/>
            <person name="Maruyama T."/>
            <person name="Minagawa J."/>
            <person name="Obokata J."/>
            <person name="Shigenobu S."/>
        </authorList>
    </citation>
    <scope>NUCLEOTIDE SEQUENCE [LARGE SCALE GENOMIC DNA]</scope>
</reference>
<evidence type="ECO:0000313" key="4">
    <source>
        <dbReference type="Proteomes" id="UP000735302"/>
    </source>
</evidence>
<dbReference type="Pfam" id="PF03359">
    <property type="entry name" value="GKAP"/>
    <property type="match status" value="1"/>
</dbReference>
<dbReference type="AlphaFoldDB" id="A0AAV4A3D8"/>
<feature type="compositionally biased region" description="Basic and acidic residues" evidence="2">
    <location>
        <begin position="405"/>
        <end position="420"/>
    </location>
</feature>
<proteinExistence type="inferred from homology"/>
<gene>
    <name evidence="3" type="ORF">PoB_002912500</name>
</gene>
<evidence type="ECO:0000256" key="2">
    <source>
        <dbReference type="SAM" id="MobiDB-lite"/>
    </source>
</evidence>
<comment type="similarity">
    <text evidence="1">Belongs to the SAPAP family.</text>
</comment>
<feature type="compositionally biased region" description="Basic and acidic residues" evidence="2">
    <location>
        <begin position="161"/>
        <end position="175"/>
    </location>
</feature>
<sequence length="445" mass="48996">MNRKCQKNLPHSIEILVALVDEKVEILHCMSRAASEPSLLSGINQSGGSKQAVLAHSLVSSGEAKESDSVRLRRLTNQEENNKENSEPWNKSTPRSSRSDPPSPVDPSHKPSYLKLSCAVSGYGKYSRYSTYKDVNKRSPFSSQSSLRSEVSSPEPGIMPAERKSGEECTPELHNHTSNRLSPTLSPALSPTFRGGANSPQTGHKTGVSSSAVNGHSGHTKYPTGDIIKDGEYFLQHTQFEEDRIRGLCLRAEAHMRAHDLPEEACGLIRSAIGKANLLLTQKFVQFRELCQNHMVPDPEEPETLWGDLQGFWDMVKIQIDNVDDIFAEIELMRHNGWQEIPKQLSRRSSASSSPKSGTVSQASTPSATPGSKRKNIKPPGSGGSSKNTPDSSPERTQKARQAAKARDEARRKLLAERRAAMKQQLQQQQAGDVTSVEIFVPDKK</sequence>
<feature type="compositionally biased region" description="Polar residues" evidence="2">
    <location>
        <begin position="198"/>
        <end position="214"/>
    </location>
</feature>
<feature type="region of interest" description="Disordered" evidence="2">
    <location>
        <begin position="59"/>
        <end position="113"/>
    </location>
</feature>
<feature type="region of interest" description="Disordered" evidence="2">
    <location>
        <begin position="343"/>
        <end position="445"/>
    </location>
</feature>
<dbReference type="EMBL" id="BLXT01003614">
    <property type="protein sequence ID" value="GFO02620.1"/>
    <property type="molecule type" value="Genomic_DNA"/>
</dbReference>
<accession>A0AAV4A3D8</accession>
<organism evidence="3 4">
    <name type="scientific">Plakobranchus ocellatus</name>
    <dbReference type="NCBI Taxonomy" id="259542"/>
    <lineage>
        <taxon>Eukaryota</taxon>
        <taxon>Metazoa</taxon>
        <taxon>Spiralia</taxon>
        <taxon>Lophotrochozoa</taxon>
        <taxon>Mollusca</taxon>
        <taxon>Gastropoda</taxon>
        <taxon>Heterobranchia</taxon>
        <taxon>Euthyneura</taxon>
        <taxon>Panpulmonata</taxon>
        <taxon>Sacoglossa</taxon>
        <taxon>Placobranchoidea</taxon>
        <taxon>Plakobranchidae</taxon>
        <taxon>Plakobranchus</taxon>
    </lineage>
</organism>
<dbReference type="Proteomes" id="UP000735302">
    <property type="component" value="Unassembled WGS sequence"/>
</dbReference>
<dbReference type="GO" id="GO:0098978">
    <property type="term" value="C:glutamatergic synapse"/>
    <property type="evidence" value="ECO:0007669"/>
    <property type="project" value="TreeGrafter"/>
</dbReference>
<dbReference type="PANTHER" id="PTHR12353">
    <property type="entry name" value="DISKS LARGE-ASSOCIATED PROTEIN DAP SAP90/PSD-95-ASSOCIATED PROTEIN"/>
    <property type="match status" value="1"/>
</dbReference>
<feature type="compositionally biased region" description="Basic and acidic residues" evidence="2">
    <location>
        <begin position="63"/>
        <end position="86"/>
    </location>
</feature>
<dbReference type="InterPro" id="IPR005026">
    <property type="entry name" value="SAPAP"/>
</dbReference>
<feature type="compositionally biased region" description="Low complexity" evidence="2">
    <location>
        <begin position="139"/>
        <end position="153"/>
    </location>
</feature>
<keyword evidence="4" id="KW-1185">Reference proteome</keyword>
<feature type="compositionally biased region" description="Low complexity" evidence="2">
    <location>
        <begin position="347"/>
        <end position="361"/>
    </location>
</feature>
<feature type="region of interest" description="Disordered" evidence="2">
    <location>
        <begin position="136"/>
        <end position="224"/>
    </location>
</feature>
<dbReference type="PANTHER" id="PTHR12353:SF31">
    <property type="entry name" value="LD44824P"/>
    <property type="match status" value="1"/>
</dbReference>
<name>A0AAV4A3D8_9GAST</name>
<evidence type="ECO:0000256" key="1">
    <source>
        <dbReference type="ARBA" id="ARBA00008839"/>
    </source>
</evidence>
<comment type="caution">
    <text evidence="3">The sequence shown here is derived from an EMBL/GenBank/DDBJ whole genome shotgun (WGS) entry which is preliminary data.</text>
</comment>
<feature type="compositionally biased region" description="Polar residues" evidence="2">
    <location>
        <begin position="176"/>
        <end position="189"/>
    </location>
</feature>
<evidence type="ECO:0000313" key="3">
    <source>
        <dbReference type="EMBL" id="GFO02620.1"/>
    </source>
</evidence>